<dbReference type="RefSeq" id="WP_216318936.1">
    <property type="nucleotide sequence ID" value="NZ_JAHKRT010000001.1"/>
</dbReference>
<proteinExistence type="predicted"/>
<reference evidence="1 2" key="1">
    <citation type="submission" date="2021-06" db="EMBL/GenBank/DDBJ databases">
        <title>Sphingomonas sp. XMGL2, whole genome shotgun sequencing project.</title>
        <authorList>
            <person name="Zhao G."/>
            <person name="Shen L."/>
        </authorList>
    </citation>
    <scope>NUCLEOTIDE SEQUENCE [LARGE SCALE GENOMIC DNA]</scope>
    <source>
        <strain evidence="1 2">XMGL2</strain>
    </source>
</reference>
<name>A0ABS6BGE4_9SPHN</name>
<gene>
    <name evidence="1" type="ORF">KOF26_01625</name>
</gene>
<evidence type="ECO:0000313" key="2">
    <source>
        <dbReference type="Proteomes" id="UP000776276"/>
    </source>
</evidence>
<dbReference type="EMBL" id="JAHKRT010000001">
    <property type="protein sequence ID" value="MBU3076551.1"/>
    <property type="molecule type" value="Genomic_DNA"/>
</dbReference>
<organism evidence="1 2">
    <name type="scientific">Sphingomonas quercus</name>
    <dbReference type="NCBI Taxonomy" id="2842451"/>
    <lineage>
        <taxon>Bacteria</taxon>
        <taxon>Pseudomonadati</taxon>
        <taxon>Pseudomonadota</taxon>
        <taxon>Alphaproteobacteria</taxon>
        <taxon>Sphingomonadales</taxon>
        <taxon>Sphingomonadaceae</taxon>
        <taxon>Sphingomonas</taxon>
    </lineage>
</organism>
<dbReference type="Proteomes" id="UP000776276">
    <property type="component" value="Unassembled WGS sequence"/>
</dbReference>
<sequence length="161" mass="16162">MATSTPDIRKGALAGLAAGLVASLAMDGFQRLFSSPKGMPATEKAAERIGEAVTGDAPGRESRKAGASLIHYATGIGIGIAYGIAAEFAPEVTKGGGTAFSSGVAGLLDEGAVPALRLGPAPWDTDAETHAFGLTSHLVFGVVAEGTRRAARALADRALDT</sequence>
<keyword evidence="2" id="KW-1185">Reference proteome</keyword>
<evidence type="ECO:0000313" key="1">
    <source>
        <dbReference type="EMBL" id="MBU3076551.1"/>
    </source>
</evidence>
<accession>A0ABS6BGE4</accession>
<comment type="caution">
    <text evidence="1">The sequence shown here is derived from an EMBL/GenBank/DDBJ whole genome shotgun (WGS) entry which is preliminary data.</text>
</comment>
<protein>
    <submittedName>
        <fullName evidence="1">DUF1440 domain-containing protein</fullName>
    </submittedName>
</protein>
<dbReference type="Pfam" id="PF07274">
    <property type="entry name" value="DUF1440"/>
    <property type="match status" value="1"/>
</dbReference>
<dbReference type="InterPro" id="IPR009898">
    <property type="entry name" value="DUF1440"/>
</dbReference>